<name>A0ABT3NPX8_9GAMM</name>
<keyword evidence="2" id="KW-1185">Reference proteome</keyword>
<proteinExistence type="predicted"/>
<gene>
    <name evidence="1" type="ORF">OKC24_18015</name>
</gene>
<protein>
    <submittedName>
        <fullName evidence="1">Uncharacterized protein</fullName>
    </submittedName>
</protein>
<evidence type="ECO:0000313" key="1">
    <source>
        <dbReference type="EMBL" id="MCW8041025.1"/>
    </source>
</evidence>
<evidence type="ECO:0000313" key="2">
    <source>
        <dbReference type="Proteomes" id="UP001209682"/>
    </source>
</evidence>
<dbReference type="EMBL" id="JAPEQW010000043">
    <property type="protein sequence ID" value="MCW8041025.1"/>
    <property type="molecule type" value="Genomic_DNA"/>
</dbReference>
<comment type="caution">
    <text evidence="1">The sequence shown here is derived from an EMBL/GenBank/DDBJ whole genome shotgun (WGS) entry which is preliminary data.</text>
</comment>
<dbReference type="RefSeq" id="WP_265466108.1">
    <property type="nucleotide sequence ID" value="NZ_JAPEQW010000043.1"/>
</dbReference>
<reference evidence="1 2" key="1">
    <citation type="submission" date="2022-11" db="EMBL/GenBank/DDBJ databases">
        <title>Acinetobacter entericus sp. nov., isolated from the gut of the plastic-eating larvae of the Coleoptera insect Zophobas atratus.</title>
        <authorList>
            <person name="Dong X."/>
            <person name="Yang Y."/>
        </authorList>
    </citation>
    <scope>NUCLEOTIDE SEQUENCE [LARGE SCALE GENOMIC DNA]</scope>
    <source>
        <strain evidence="1 2">BIT-DXN8</strain>
    </source>
</reference>
<sequence>MDKYKELLIEAVELHLRGKGIMDSDSYNTLLEYAPLIAEEMTKAFRVDRKEFREIIKYKDKGISIIDIKHKIFNCRFQ</sequence>
<dbReference type="Proteomes" id="UP001209682">
    <property type="component" value="Unassembled WGS sequence"/>
</dbReference>
<organism evidence="1 2">
    <name type="scientific">Acinetobacter entericus</name>
    <dbReference type="NCBI Taxonomy" id="2989714"/>
    <lineage>
        <taxon>Bacteria</taxon>
        <taxon>Pseudomonadati</taxon>
        <taxon>Pseudomonadota</taxon>
        <taxon>Gammaproteobacteria</taxon>
        <taxon>Moraxellales</taxon>
        <taxon>Moraxellaceae</taxon>
        <taxon>Acinetobacter</taxon>
    </lineage>
</organism>
<accession>A0ABT3NPX8</accession>